<organism evidence="5 6">
    <name type="scientific">Cryptolaemus montrouzieri</name>
    <dbReference type="NCBI Taxonomy" id="559131"/>
    <lineage>
        <taxon>Eukaryota</taxon>
        <taxon>Metazoa</taxon>
        <taxon>Ecdysozoa</taxon>
        <taxon>Arthropoda</taxon>
        <taxon>Hexapoda</taxon>
        <taxon>Insecta</taxon>
        <taxon>Pterygota</taxon>
        <taxon>Neoptera</taxon>
        <taxon>Endopterygota</taxon>
        <taxon>Coleoptera</taxon>
        <taxon>Polyphaga</taxon>
        <taxon>Cucujiformia</taxon>
        <taxon>Coccinelloidea</taxon>
        <taxon>Coccinellidae</taxon>
        <taxon>Scymninae</taxon>
        <taxon>Scymnini</taxon>
        <taxon>Cryptolaemus</taxon>
    </lineage>
</organism>
<dbReference type="AlphaFoldDB" id="A0ABD2NTU0"/>
<comment type="similarity">
    <text evidence="1 4">Belongs to the eukaryotic ribosomal protein eL13 family.</text>
</comment>
<dbReference type="PANTHER" id="PTHR11722">
    <property type="entry name" value="60S RIBOSOMAL PROTEIN L13"/>
    <property type="match status" value="1"/>
</dbReference>
<dbReference type="GO" id="GO:0005840">
    <property type="term" value="C:ribosome"/>
    <property type="evidence" value="ECO:0007669"/>
    <property type="project" value="UniProtKB-KW"/>
</dbReference>
<evidence type="ECO:0000313" key="6">
    <source>
        <dbReference type="Proteomes" id="UP001516400"/>
    </source>
</evidence>
<evidence type="ECO:0000256" key="2">
    <source>
        <dbReference type="ARBA" id="ARBA00022980"/>
    </source>
</evidence>
<proteinExistence type="inferred from homology"/>
<dbReference type="Proteomes" id="UP001516400">
    <property type="component" value="Unassembled WGS sequence"/>
</dbReference>
<reference evidence="5 6" key="1">
    <citation type="journal article" date="2021" name="BMC Biol.">
        <title>Horizontally acquired antibacterial genes associated with adaptive radiation of ladybird beetles.</title>
        <authorList>
            <person name="Li H.S."/>
            <person name="Tang X.F."/>
            <person name="Huang Y.H."/>
            <person name="Xu Z.Y."/>
            <person name="Chen M.L."/>
            <person name="Du X.Y."/>
            <person name="Qiu B.Y."/>
            <person name="Chen P.T."/>
            <person name="Zhang W."/>
            <person name="Slipinski A."/>
            <person name="Escalona H.E."/>
            <person name="Waterhouse R.M."/>
            <person name="Zwick A."/>
            <person name="Pang H."/>
        </authorList>
    </citation>
    <scope>NUCLEOTIDE SEQUENCE [LARGE SCALE GENOMIC DNA]</scope>
    <source>
        <strain evidence="5">SYSU2018</strain>
    </source>
</reference>
<dbReference type="InterPro" id="IPR001380">
    <property type="entry name" value="Ribosomal_eL13"/>
</dbReference>
<dbReference type="PANTHER" id="PTHR11722:SF0">
    <property type="entry name" value="LARGE RIBOSOMAL SUBUNIT PROTEIN EL13"/>
    <property type="match status" value="1"/>
</dbReference>
<dbReference type="Gene3D" id="1.20.5.110">
    <property type="match status" value="1"/>
</dbReference>
<dbReference type="InterPro" id="IPR018256">
    <property type="entry name" value="Ribosomal_eL13_CS"/>
</dbReference>
<keyword evidence="3 4" id="KW-0687">Ribonucleoprotein</keyword>
<keyword evidence="2 4" id="KW-0689">Ribosomal protein</keyword>
<evidence type="ECO:0000256" key="4">
    <source>
        <dbReference type="RuleBase" id="RU000572"/>
    </source>
</evidence>
<dbReference type="PROSITE" id="PS01104">
    <property type="entry name" value="RIBOSOMAL_L13E"/>
    <property type="match status" value="1"/>
</dbReference>
<evidence type="ECO:0000256" key="1">
    <source>
        <dbReference type="ARBA" id="ARBA00005640"/>
    </source>
</evidence>
<keyword evidence="6" id="KW-1185">Reference proteome</keyword>
<comment type="caution">
    <text evidence="5">The sequence shown here is derived from an EMBL/GenBank/DDBJ whole genome shotgun (WGS) entry which is preliminary data.</text>
</comment>
<dbReference type="EMBL" id="JABFTP020000144">
    <property type="protein sequence ID" value="KAL3281817.1"/>
    <property type="molecule type" value="Genomic_DNA"/>
</dbReference>
<dbReference type="HAMAP" id="MF_00499">
    <property type="entry name" value="Ribosomal_eL13"/>
    <property type="match status" value="1"/>
</dbReference>
<gene>
    <name evidence="5" type="ORF">HHI36_005017</name>
</gene>
<evidence type="ECO:0000313" key="5">
    <source>
        <dbReference type="EMBL" id="KAL3281817.1"/>
    </source>
</evidence>
<dbReference type="GO" id="GO:1990904">
    <property type="term" value="C:ribonucleoprotein complex"/>
    <property type="evidence" value="ECO:0007669"/>
    <property type="project" value="UniProtKB-KW"/>
</dbReference>
<evidence type="ECO:0000256" key="3">
    <source>
        <dbReference type="ARBA" id="ARBA00023274"/>
    </source>
</evidence>
<dbReference type="Pfam" id="PF01294">
    <property type="entry name" value="Ribosomal_L13e"/>
    <property type="match status" value="1"/>
</dbReference>
<sequence length="213" mass="25096">MVRHDNMIPDGHFHKNWQKYIKTWFNQPMKKFRRRNYRIKKLRENIPRPLDKLRPIVHCSTVRHNRKLKAGRGFSLRELKAAGLTSKFARSFGIAVDPRRQNKSYETLSRNVQLLKAYQANIIVFPQKAWVQIFRNMNTTVASKNFRVKQPSIKLNARIPTNEEKNFEAVATLRKARADEKYSGRRQKLKKIKETGAETVRVGKKARKAEIVE</sequence>
<accession>A0ABD2NTU0</accession>
<name>A0ABD2NTU0_9CUCU</name>
<protein>
    <recommendedName>
        <fullName evidence="4">60S ribosomal protein L13</fullName>
    </recommendedName>
</protein>